<comment type="similarity">
    <text evidence="1">Belongs to the sulfotransferase 1 family.</text>
</comment>
<evidence type="ECO:0000259" key="3">
    <source>
        <dbReference type="Pfam" id="PF00685"/>
    </source>
</evidence>
<evidence type="ECO:0000313" key="4">
    <source>
        <dbReference type="EMBL" id="KAK7873224.1"/>
    </source>
</evidence>
<dbReference type="Proteomes" id="UP001378592">
    <property type="component" value="Unassembled WGS sequence"/>
</dbReference>
<keyword evidence="5" id="KW-1185">Reference proteome</keyword>
<dbReference type="PANTHER" id="PTHR11783">
    <property type="entry name" value="SULFOTRANSFERASE SULT"/>
    <property type="match status" value="1"/>
</dbReference>
<dbReference type="Pfam" id="PF00685">
    <property type="entry name" value="Sulfotransfer_1"/>
    <property type="match status" value="1"/>
</dbReference>
<keyword evidence="2" id="KW-0808">Transferase</keyword>
<dbReference type="Gene3D" id="3.40.50.300">
    <property type="entry name" value="P-loop containing nucleotide triphosphate hydrolases"/>
    <property type="match status" value="1"/>
</dbReference>
<dbReference type="GO" id="GO:0008146">
    <property type="term" value="F:sulfotransferase activity"/>
    <property type="evidence" value="ECO:0007669"/>
    <property type="project" value="InterPro"/>
</dbReference>
<feature type="domain" description="Sulfotransferase" evidence="3">
    <location>
        <begin position="100"/>
        <end position="360"/>
    </location>
</feature>
<dbReference type="InterPro" id="IPR027417">
    <property type="entry name" value="P-loop_NTPase"/>
</dbReference>
<dbReference type="InterPro" id="IPR000863">
    <property type="entry name" value="Sulfotransferase_dom"/>
</dbReference>
<dbReference type="AlphaFoldDB" id="A0AAN9ZHN5"/>
<comment type="caution">
    <text evidence="4">The sequence shown here is derived from an EMBL/GenBank/DDBJ whole genome shotgun (WGS) entry which is preliminary data.</text>
</comment>
<evidence type="ECO:0000313" key="5">
    <source>
        <dbReference type="Proteomes" id="UP001378592"/>
    </source>
</evidence>
<accession>A0AAN9ZHN5</accession>
<evidence type="ECO:0000256" key="1">
    <source>
        <dbReference type="ARBA" id="ARBA00005771"/>
    </source>
</evidence>
<protein>
    <recommendedName>
        <fullName evidence="3">Sulfotransferase domain-containing protein</fullName>
    </recommendedName>
</protein>
<sequence length="366" mass="40783">MADVQLRVLTNSLRMEPVVAAAAVAEAEAVAAAVAEAEAELAPDVLPVGGERARRLADLSAKLYPGGLVRVGSVGGGKGCVLPAAYVPHVEAVRGMAVRPDDVWVVAPPKCGTTWMQELVWLLVNNLDFDAAKQQPLVDRFPNLEYSLLLSEAEEEREPRAAGGFERAQAQAAPRLLKSHLPNDLLPRQLWTAAPKIIYVAREAKDVAVSYFHHDRLLNGYSGDQDFHFECFMEDLLIYTPFWDHVLEFWEMRKQKPNILFVLFEDMKKDLPATIRKVAKFLGREVSEAQVVGLSDHLDFHSMRDNPAVNLVPQLEAERGPLAPEQRFLRRGEVGDGRRVMAPTTAARLDTWSRQHLAGSDFPWRP</sequence>
<reference evidence="4 5" key="1">
    <citation type="submission" date="2024-03" db="EMBL/GenBank/DDBJ databases">
        <title>The genome assembly and annotation of the cricket Gryllus longicercus Weissman &amp; Gray.</title>
        <authorList>
            <person name="Szrajer S."/>
            <person name="Gray D."/>
            <person name="Ylla G."/>
        </authorList>
    </citation>
    <scope>NUCLEOTIDE SEQUENCE [LARGE SCALE GENOMIC DNA]</scope>
    <source>
        <strain evidence="4">DAG 2021-001</strain>
        <tissue evidence="4">Whole body minus gut</tissue>
    </source>
</reference>
<name>A0AAN9ZHN5_9ORTH</name>
<dbReference type="EMBL" id="JAZDUA010000015">
    <property type="protein sequence ID" value="KAK7873224.1"/>
    <property type="molecule type" value="Genomic_DNA"/>
</dbReference>
<proteinExistence type="inferred from homology"/>
<evidence type="ECO:0000256" key="2">
    <source>
        <dbReference type="ARBA" id="ARBA00022679"/>
    </source>
</evidence>
<organism evidence="4 5">
    <name type="scientific">Gryllus longicercus</name>
    <dbReference type="NCBI Taxonomy" id="2509291"/>
    <lineage>
        <taxon>Eukaryota</taxon>
        <taxon>Metazoa</taxon>
        <taxon>Ecdysozoa</taxon>
        <taxon>Arthropoda</taxon>
        <taxon>Hexapoda</taxon>
        <taxon>Insecta</taxon>
        <taxon>Pterygota</taxon>
        <taxon>Neoptera</taxon>
        <taxon>Polyneoptera</taxon>
        <taxon>Orthoptera</taxon>
        <taxon>Ensifera</taxon>
        <taxon>Gryllidea</taxon>
        <taxon>Grylloidea</taxon>
        <taxon>Gryllidae</taxon>
        <taxon>Gryllinae</taxon>
        <taxon>Gryllus</taxon>
    </lineage>
</organism>
<gene>
    <name evidence="4" type="ORF">R5R35_011306</name>
</gene>
<dbReference type="SUPFAM" id="SSF52540">
    <property type="entry name" value="P-loop containing nucleoside triphosphate hydrolases"/>
    <property type="match status" value="1"/>
</dbReference>